<sequence>MSRNTSFPPSSEPLRNHDSLVLQPRHTTGALPFLHPTHAVFHHRDLQTTEKSLSADENKDPDAALGADSLSSSNQQLARDVRFAWRSRDNRKGRHLLLYKPAVDADSASPLYIIPKRTASVTETLKGIKCMLTCFRYWDISYLVAITFFVASATWILNSFFLWLPLEAPESEFSGEILVGGGVSAFVGATLFQLGSVLLMIEAFNAERVGCFGWQIEKLVSKKSGQDLVRISPNLQHCVHHHNDKSGIGKGRGDGQEWQWFPSWNTISSHCIREIGFLASFAMFCGTTIFWISGFAALPGVIDHMSQGALNGVYWVPQIVGSVGFTISGFLYMLETQTNWYTPSPHVLGWHVGLWNGIGGIGFVLCGSLGPAFGNPGAQYQSALANFWGGWAFLVGSILQWYESLDKNPVEEQ</sequence>
<keyword evidence="2" id="KW-0812">Transmembrane</keyword>
<dbReference type="STRING" id="5601.A0A0D2CSK1"/>
<proteinExistence type="predicted"/>
<protein>
    <recommendedName>
        <fullName evidence="5">Integral membrane protein</fullName>
    </recommendedName>
</protein>
<keyword evidence="2" id="KW-1133">Transmembrane helix</keyword>
<dbReference type="AlphaFoldDB" id="A0A0D2CSK1"/>
<name>A0A0D2CSK1_9EURO</name>
<gene>
    <name evidence="3" type="ORF">PV04_04122</name>
</gene>
<feature type="transmembrane region" description="Helical" evidence="2">
    <location>
        <begin position="275"/>
        <end position="302"/>
    </location>
</feature>
<evidence type="ECO:0008006" key="5">
    <source>
        <dbReference type="Google" id="ProtNLM"/>
    </source>
</evidence>
<accession>A0A0D2CSK1</accession>
<dbReference type="Proteomes" id="UP000054266">
    <property type="component" value="Unassembled WGS sequence"/>
</dbReference>
<feature type="transmembrane region" description="Helical" evidence="2">
    <location>
        <begin position="385"/>
        <end position="402"/>
    </location>
</feature>
<feature type="transmembrane region" description="Helical" evidence="2">
    <location>
        <begin position="314"/>
        <end position="334"/>
    </location>
</feature>
<reference evidence="3 4" key="1">
    <citation type="submission" date="2015-01" db="EMBL/GenBank/DDBJ databases">
        <title>The Genome Sequence of Capronia semiimmersa CBS27337.</title>
        <authorList>
            <consortium name="The Broad Institute Genomics Platform"/>
            <person name="Cuomo C."/>
            <person name="de Hoog S."/>
            <person name="Gorbushina A."/>
            <person name="Stielow B."/>
            <person name="Teixiera M."/>
            <person name="Abouelleil A."/>
            <person name="Chapman S.B."/>
            <person name="Priest M."/>
            <person name="Young S.K."/>
            <person name="Wortman J."/>
            <person name="Nusbaum C."/>
            <person name="Birren B."/>
        </authorList>
    </citation>
    <scope>NUCLEOTIDE SEQUENCE [LARGE SCALE GENOMIC DNA]</scope>
    <source>
        <strain evidence="3 4">CBS 27337</strain>
    </source>
</reference>
<evidence type="ECO:0000313" key="3">
    <source>
        <dbReference type="EMBL" id="KIW68156.1"/>
    </source>
</evidence>
<keyword evidence="4" id="KW-1185">Reference proteome</keyword>
<feature type="transmembrane region" description="Helical" evidence="2">
    <location>
        <begin position="177"/>
        <end position="201"/>
    </location>
</feature>
<dbReference type="EMBL" id="KN846958">
    <property type="protein sequence ID" value="KIW68156.1"/>
    <property type="molecule type" value="Genomic_DNA"/>
</dbReference>
<feature type="transmembrane region" description="Helical" evidence="2">
    <location>
        <begin position="354"/>
        <end position="373"/>
    </location>
</feature>
<evidence type="ECO:0000256" key="2">
    <source>
        <dbReference type="SAM" id="Phobius"/>
    </source>
</evidence>
<keyword evidence="2" id="KW-0472">Membrane</keyword>
<dbReference type="HOGENOM" id="CLU_027441_0_0_1"/>
<evidence type="ECO:0000313" key="4">
    <source>
        <dbReference type="Proteomes" id="UP000054266"/>
    </source>
</evidence>
<feature type="region of interest" description="Disordered" evidence="1">
    <location>
        <begin position="49"/>
        <end position="71"/>
    </location>
</feature>
<feature type="transmembrane region" description="Helical" evidence="2">
    <location>
        <begin position="137"/>
        <end position="157"/>
    </location>
</feature>
<feature type="compositionally biased region" description="Basic and acidic residues" evidence="1">
    <location>
        <begin position="49"/>
        <end position="62"/>
    </location>
</feature>
<evidence type="ECO:0000256" key="1">
    <source>
        <dbReference type="SAM" id="MobiDB-lite"/>
    </source>
</evidence>
<organism evidence="3 4">
    <name type="scientific">Phialophora macrospora</name>
    <dbReference type="NCBI Taxonomy" id="1851006"/>
    <lineage>
        <taxon>Eukaryota</taxon>
        <taxon>Fungi</taxon>
        <taxon>Dikarya</taxon>
        <taxon>Ascomycota</taxon>
        <taxon>Pezizomycotina</taxon>
        <taxon>Eurotiomycetes</taxon>
        <taxon>Chaetothyriomycetidae</taxon>
        <taxon>Chaetothyriales</taxon>
        <taxon>Herpotrichiellaceae</taxon>
        <taxon>Phialophora</taxon>
    </lineage>
</organism>